<organism evidence="4 5">
    <name type="scientific">Bodo saltans</name>
    <name type="common">Flagellated protozoan</name>
    <dbReference type="NCBI Taxonomy" id="75058"/>
    <lineage>
        <taxon>Eukaryota</taxon>
        <taxon>Discoba</taxon>
        <taxon>Euglenozoa</taxon>
        <taxon>Kinetoplastea</taxon>
        <taxon>Metakinetoplastina</taxon>
        <taxon>Eubodonida</taxon>
        <taxon>Bodonidae</taxon>
        <taxon>Bodo</taxon>
    </lineage>
</organism>
<evidence type="ECO:0000313" key="5">
    <source>
        <dbReference type="Proteomes" id="UP000051952"/>
    </source>
</evidence>
<feature type="chain" id="PRO_5006622015" evidence="3">
    <location>
        <begin position="25"/>
        <end position="444"/>
    </location>
</feature>
<dbReference type="VEuPathDB" id="TriTrypDB:BSAL_87475"/>
<evidence type="ECO:0000256" key="3">
    <source>
        <dbReference type="SAM" id="SignalP"/>
    </source>
</evidence>
<feature type="transmembrane region" description="Helical" evidence="2">
    <location>
        <begin position="312"/>
        <end position="331"/>
    </location>
</feature>
<feature type="compositionally biased region" description="Polar residues" evidence="1">
    <location>
        <begin position="377"/>
        <end position="390"/>
    </location>
</feature>
<gene>
    <name evidence="4" type="ORF">BSAL_87475</name>
</gene>
<keyword evidence="2" id="KW-1133">Transmembrane helix</keyword>
<protein>
    <submittedName>
        <fullName evidence="4">Membrane-associated protein, putative</fullName>
    </submittedName>
</protein>
<keyword evidence="2" id="KW-0472">Membrane</keyword>
<name>A0A0S4J6M5_BODSA</name>
<feature type="signal peptide" evidence="3">
    <location>
        <begin position="1"/>
        <end position="24"/>
    </location>
</feature>
<sequence length="444" mass="48049">MKSFRAICVLLLLLLSSSVVYVRGSAVTDEVDTYHCVVSLQAGNASFNATANYTTTQLNTLTTQICNLVTPLLPTQTANLSSSCFVSYELTPLIEIHIPIATRGVSASYSAYSVLTSWTSASAFTPLANIRQRIFATFGVPSASTLFLNASTTIPCRSVYTRPGATPAPTLGPIVCASNTSVVPLSQDLVFLTTSAIASSSLSTALCDVLGTTTCGYVSIVSSNQANAEYDLLATTIRISATLGAKMTAMLSLVDATRRGLYPTLTSLQVRRVLMIPSAAVTGNTSTSVSLFAVGEGISPNSPPDIMTCNKFYSYWAFILLIFAPIFYIFFRSSYHAGRKKGIQLERQHMKEEEELREAEEQQREQQQIQQQEYHRSASQQLGASQTQQHIGGEGGGTGGYPSQPSAPPMDPSQWDPAMVAYVQQMLQQQQLQQQQQQFHAAAH</sequence>
<keyword evidence="2" id="KW-0812">Transmembrane</keyword>
<proteinExistence type="predicted"/>
<dbReference type="EMBL" id="CYKH01001090">
    <property type="protein sequence ID" value="CUG83143.1"/>
    <property type="molecule type" value="Genomic_DNA"/>
</dbReference>
<evidence type="ECO:0000313" key="4">
    <source>
        <dbReference type="EMBL" id="CUG83143.1"/>
    </source>
</evidence>
<keyword evidence="3" id="KW-0732">Signal</keyword>
<evidence type="ECO:0000256" key="1">
    <source>
        <dbReference type="SAM" id="MobiDB-lite"/>
    </source>
</evidence>
<accession>A0A0S4J6M5</accession>
<dbReference type="Proteomes" id="UP000051952">
    <property type="component" value="Unassembled WGS sequence"/>
</dbReference>
<feature type="region of interest" description="Disordered" evidence="1">
    <location>
        <begin position="354"/>
        <end position="419"/>
    </location>
</feature>
<keyword evidence="5" id="KW-1185">Reference proteome</keyword>
<evidence type="ECO:0000256" key="2">
    <source>
        <dbReference type="SAM" id="Phobius"/>
    </source>
</evidence>
<reference evidence="5" key="1">
    <citation type="submission" date="2015-09" db="EMBL/GenBank/DDBJ databases">
        <authorList>
            <consortium name="Pathogen Informatics"/>
        </authorList>
    </citation>
    <scope>NUCLEOTIDE SEQUENCE [LARGE SCALE GENOMIC DNA]</scope>
    <source>
        <strain evidence="5">Lake Konstanz</strain>
    </source>
</reference>
<dbReference type="AlphaFoldDB" id="A0A0S4J6M5"/>
<feature type="compositionally biased region" description="Basic and acidic residues" evidence="1">
    <location>
        <begin position="354"/>
        <end position="364"/>
    </location>
</feature>